<dbReference type="EMBL" id="CZQC01000028">
    <property type="protein sequence ID" value="CUS40916.1"/>
    <property type="molecule type" value="Genomic_DNA"/>
</dbReference>
<accession>A0A161JZS1</accession>
<proteinExistence type="predicted"/>
<name>A0A161JZS1_9ZZZZ</name>
<protein>
    <submittedName>
        <fullName evidence="1">Putative outermembrane protein</fullName>
    </submittedName>
</protein>
<evidence type="ECO:0000313" key="1">
    <source>
        <dbReference type="EMBL" id="CUS40916.1"/>
    </source>
</evidence>
<sequence length="270" mass="31133">MKRTNAYTSLLIILFFSSFTQAATMRQQGDWYAYWGWNNATYSDSDIHFKGEDHDFTLYNVSAHDHQTELSSREVYHSYLNPFRMTIPQYNWRFGYFVTNNWSVSLGFDHMKYVMVQDQTVDISGTILKPGFARTDPALGQKQLTDDFLTYEHTDGFNMISLETEGYLPVWQWQDKFDVALFAGGGGGVLFPKSNVKLLSGERNDEWHVAGYASVLKLGIEATVWKRVFVRFLGKFGYADMSDVLTSNKGDKADQTFYFDEYIGSVGYRF</sequence>
<organism evidence="1">
    <name type="scientific">hydrothermal vent metagenome</name>
    <dbReference type="NCBI Taxonomy" id="652676"/>
    <lineage>
        <taxon>unclassified sequences</taxon>
        <taxon>metagenomes</taxon>
        <taxon>ecological metagenomes</taxon>
    </lineage>
</organism>
<gene>
    <name evidence="1" type="ORF">MGWOODY_Tha82</name>
</gene>
<reference evidence="1" key="1">
    <citation type="submission" date="2015-10" db="EMBL/GenBank/DDBJ databases">
        <authorList>
            <person name="Gilbert D.G."/>
        </authorList>
    </citation>
    <scope>NUCLEOTIDE SEQUENCE</scope>
</reference>
<dbReference type="AlphaFoldDB" id="A0A161JZS1"/>